<dbReference type="PROSITE" id="PS51257">
    <property type="entry name" value="PROKAR_LIPOPROTEIN"/>
    <property type="match status" value="1"/>
</dbReference>
<evidence type="ECO:0000256" key="2">
    <source>
        <dbReference type="ARBA" id="ARBA00006275"/>
    </source>
</evidence>
<keyword evidence="5" id="KW-0998">Cell outer membrane</keyword>
<dbReference type="CDD" id="cd08977">
    <property type="entry name" value="SusD"/>
    <property type="match status" value="1"/>
</dbReference>
<dbReference type="SUPFAM" id="SSF48452">
    <property type="entry name" value="TPR-like"/>
    <property type="match status" value="1"/>
</dbReference>
<keyword evidence="8" id="KW-1185">Reference proteome</keyword>
<evidence type="ECO:0000256" key="1">
    <source>
        <dbReference type="ARBA" id="ARBA00004442"/>
    </source>
</evidence>
<keyword evidence="4" id="KW-0472">Membrane</keyword>
<dbReference type="EMBL" id="LVXG01000034">
    <property type="protein sequence ID" value="OQP44893.1"/>
    <property type="molecule type" value="Genomic_DNA"/>
</dbReference>
<keyword evidence="3" id="KW-0732">Signal</keyword>
<sequence length="443" mass="49367">MKYQHKLNQLITFTGLFVITMGWSSCKVEPILDPNNPGTNIITQNATLGEIQNLAVGCESGMRIYLGTYLDNVSMIGREYYRYAASDPRVTGDLLGKGSATLDNNTFYTTNPFDGRYRVVKNTNVLIEALQNTKADGLPDAQRKAGIAYAKTIQAHELLMVLNSQWENGIRVDVSNPDKLGPFLSKDESLNAIQNLLNEANNDLKGSSVDLPFNTTLYDKKASEFSKFNRALAARVAVYRKDWTTASNALNESFLDLNGSLTDGSYYLFSTGGGDLLNPVFNPRNTPPAEVRVTQPNWITEAIPGDTRLSKAPKRDATATQDGLNSDYDFFVYKTNVAPIPIIRNEELILLYAEVKTQQNSLPDAIIAINRIRTAAGLTPYSGAVTHDALITEILYQRRYSLFGEGHRWIDMRRYNLLSTLPIDRPGDDVWVQFPRPATEVTQ</sequence>
<accession>A0A1V9EFK2</accession>
<gene>
    <name evidence="7" type="ORF">A4H97_09225</name>
</gene>
<dbReference type="Proteomes" id="UP000192610">
    <property type="component" value="Unassembled WGS sequence"/>
</dbReference>
<dbReference type="InterPro" id="IPR011990">
    <property type="entry name" value="TPR-like_helical_dom_sf"/>
</dbReference>
<evidence type="ECO:0000256" key="3">
    <source>
        <dbReference type="ARBA" id="ARBA00022729"/>
    </source>
</evidence>
<proteinExistence type="inferred from homology"/>
<evidence type="ECO:0000256" key="5">
    <source>
        <dbReference type="ARBA" id="ARBA00023237"/>
    </source>
</evidence>
<dbReference type="RefSeq" id="WP_081202940.1">
    <property type="nucleotide sequence ID" value="NZ_FOCZ01000006.1"/>
</dbReference>
<reference evidence="8" key="1">
    <citation type="submission" date="2016-04" db="EMBL/GenBank/DDBJ databases">
        <authorList>
            <person name="Chen L."/>
            <person name="Zhuang W."/>
            <person name="Wang G."/>
        </authorList>
    </citation>
    <scope>NUCLEOTIDE SEQUENCE [LARGE SCALE GENOMIC DNA]</scope>
    <source>
        <strain evidence="8">17621</strain>
    </source>
</reference>
<organism evidence="7 8">
    <name type="scientific">Niastella yeongjuensis</name>
    <dbReference type="NCBI Taxonomy" id="354355"/>
    <lineage>
        <taxon>Bacteria</taxon>
        <taxon>Pseudomonadati</taxon>
        <taxon>Bacteroidota</taxon>
        <taxon>Chitinophagia</taxon>
        <taxon>Chitinophagales</taxon>
        <taxon>Chitinophagaceae</taxon>
        <taxon>Niastella</taxon>
    </lineage>
</organism>
<comment type="similarity">
    <text evidence="2">Belongs to the SusD family.</text>
</comment>
<dbReference type="Gene3D" id="1.25.40.390">
    <property type="match status" value="1"/>
</dbReference>
<dbReference type="Pfam" id="PF07980">
    <property type="entry name" value="SusD_RagB"/>
    <property type="match status" value="1"/>
</dbReference>
<dbReference type="OrthoDB" id="9794888at2"/>
<name>A0A1V9EFK2_9BACT</name>
<evidence type="ECO:0000313" key="7">
    <source>
        <dbReference type="EMBL" id="OQP44893.1"/>
    </source>
</evidence>
<dbReference type="AlphaFoldDB" id="A0A1V9EFK2"/>
<dbReference type="InterPro" id="IPR012944">
    <property type="entry name" value="SusD_RagB_dom"/>
</dbReference>
<dbReference type="STRING" id="354355.SAMN05660816_03701"/>
<comment type="subcellular location">
    <subcellularLocation>
        <location evidence="1">Cell outer membrane</location>
    </subcellularLocation>
</comment>
<comment type="caution">
    <text evidence="7">The sequence shown here is derived from an EMBL/GenBank/DDBJ whole genome shotgun (WGS) entry which is preliminary data.</text>
</comment>
<feature type="domain" description="RagB/SusD" evidence="6">
    <location>
        <begin position="335"/>
        <end position="416"/>
    </location>
</feature>
<evidence type="ECO:0000313" key="8">
    <source>
        <dbReference type="Proteomes" id="UP000192610"/>
    </source>
</evidence>
<evidence type="ECO:0000259" key="6">
    <source>
        <dbReference type="Pfam" id="PF07980"/>
    </source>
</evidence>
<dbReference type="GO" id="GO:0009279">
    <property type="term" value="C:cell outer membrane"/>
    <property type="evidence" value="ECO:0007669"/>
    <property type="project" value="UniProtKB-SubCell"/>
</dbReference>
<protein>
    <submittedName>
        <fullName evidence="7">Carbohydrate-binding protein SusD</fullName>
    </submittedName>
</protein>
<evidence type="ECO:0000256" key="4">
    <source>
        <dbReference type="ARBA" id="ARBA00023136"/>
    </source>
</evidence>